<comment type="caution">
    <text evidence="3">The sequence shown here is derived from an EMBL/GenBank/DDBJ whole genome shotgun (WGS) entry which is preliminary data.</text>
</comment>
<dbReference type="RefSeq" id="WP_208499275.1">
    <property type="nucleotide sequence ID" value="NZ_JAGFNP010000016.1"/>
</dbReference>
<feature type="region of interest" description="Disordered" evidence="1">
    <location>
        <begin position="29"/>
        <end position="51"/>
    </location>
</feature>
<keyword evidence="4" id="KW-1185">Reference proteome</keyword>
<feature type="signal peptide" evidence="2">
    <location>
        <begin position="1"/>
        <end position="27"/>
    </location>
</feature>
<keyword evidence="2" id="KW-0732">Signal</keyword>
<evidence type="ECO:0000256" key="2">
    <source>
        <dbReference type="SAM" id="SignalP"/>
    </source>
</evidence>
<dbReference type="EMBL" id="JAGFNP010000016">
    <property type="protein sequence ID" value="MBO3735594.1"/>
    <property type="molecule type" value="Genomic_DNA"/>
</dbReference>
<reference evidence="3 4" key="1">
    <citation type="submission" date="2021-03" db="EMBL/GenBank/DDBJ databases">
        <title>Glycomyces sp. nov., a novel actinomycete isolated from soil.</title>
        <authorList>
            <person name="Yang X."/>
            <person name="Xu X."/>
        </authorList>
    </citation>
    <scope>NUCLEOTIDE SEQUENCE [LARGE SCALE GENOMIC DNA]</scope>
    <source>
        <strain evidence="3 4">NEAU-S30</strain>
    </source>
</reference>
<evidence type="ECO:0000313" key="4">
    <source>
        <dbReference type="Proteomes" id="UP000681341"/>
    </source>
</evidence>
<accession>A0ABS3U9Z2</accession>
<protein>
    <recommendedName>
        <fullName evidence="5">DUF3558 domain-containing protein</fullName>
    </recommendedName>
</protein>
<gene>
    <name evidence="3" type="ORF">J5V16_22450</name>
</gene>
<dbReference type="Proteomes" id="UP000681341">
    <property type="component" value="Unassembled WGS sequence"/>
</dbReference>
<sequence length="248" mass="25171">MKIRNATGTAAVSLTALLILGACGSGGDDGATPPGSGNSEGAESTAAESGSGDAAAIDAAITGWDPCEVLGDSFNAMVESLNAASANELLSKKTGGGVLPDHAMCSTDVTWAEDPDSRAGNADGLVDISLVPEGSEEDAATRFAELTDGYRELYEGNAAEKEIPGWDEGLLFLGDYGVGDTFIVLVRDGSYLIRIGLETGSELVAGGTGTQADFTVEEARDYLIDTALPGVQSAVTARLEEEGVITGG</sequence>
<proteinExistence type="predicted"/>
<feature type="compositionally biased region" description="Low complexity" evidence="1">
    <location>
        <begin position="35"/>
        <end position="51"/>
    </location>
</feature>
<evidence type="ECO:0008006" key="5">
    <source>
        <dbReference type="Google" id="ProtNLM"/>
    </source>
</evidence>
<organism evidence="3 4">
    <name type="scientific">Glycomyces niveus</name>
    <dbReference type="NCBI Taxonomy" id="2820287"/>
    <lineage>
        <taxon>Bacteria</taxon>
        <taxon>Bacillati</taxon>
        <taxon>Actinomycetota</taxon>
        <taxon>Actinomycetes</taxon>
        <taxon>Glycomycetales</taxon>
        <taxon>Glycomycetaceae</taxon>
        <taxon>Glycomyces</taxon>
    </lineage>
</organism>
<evidence type="ECO:0000313" key="3">
    <source>
        <dbReference type="EMBL" id="MBO3735594.1"/>
    </source>
</evidence>
<feature type="chain" id="PRO_5046659863" description="DUF3558 domain-containing protein" evidence="2">
    <location>
        <begin position="28"/>
        <end position="248"/>
    </location>
</feature>
<dbReference type="PROSITE" id="PS51257">
    <property type="entry name" value="PROKAR_LIPOPROTEIN"/>
    <property type="match status" value="1"/>
</dbReference>
<name>A0ABS3U9Z2_9ACTN</name>
<evidence type="ECO:0000256" key="1">
    <source>
        <dbReference type="SAM" id="MobiDB-lite"/>
    </source>
</evidence>